<evidence type="ECO:0000313" key="3">
    <source>
        <dbReference type="Proteomes" id="UP000198224"/>
    </source>
</evidence>
<accession>A0A1C4Y191</accession>
<feature type="compositionally biased region" description="Low complexity" evidence="1">
    <location>
        <begin position="127"/>
        <end position="145"/>
    </location>
</feature>
<sequence>MSRLLIVSRIIPGAEGRVAQIFAESDATELPGLTGVTHRSLYCLHDLCVHVMETSDVDPDALAAARNHPLFQQVNERLSAHTSPYLPTWRSPRDAIASCFYRWDATDVPAARPANTDVPAARPANTDVPAARPADTDAPAAHPAG</sequence>
<feature type="region of interest" description="Disordered" evidence="1">
    <location>
        <begin position="112"/>
        <end position="145"/>
    </location>
</feature>
<dbReference type="Pfam" id="PF04673">
    <property type="entry name" value="Cyclase_polyket"/>
    <property type="match status" value="1"/>
</dbReference>
<dbReference type="eggNOG" id="ENOG50332TT">
    <property type="taxonomic scope" value="Bacteria"/>
</dbReference>
<dbReference type="InterPro" id="IPR011008">
    <property type="entry name" value="Dimeric_a/b-barrel"/>
</dbReference>
<protein>
    <submittedName>
        <fullName evidence="2">Polyketide synthesis cyclase</fullName>
    </submittedName>
</protein>
<dbReference type="Proteomes" id="UP000198224">
    <property type="component" value="Chromosome I"/>
</dbReference>
<name>A0A1C4Y191_9ACTN</name>
<evidence type="ECO:0000256" key="1">
    <source>
        <dbReference type="SAM" id="MobiDB-lite"/>
    </source>
</evidence>
<dbReference type="EMBL" id="LT607409">
    <property type="protein sequence ID" value="SCF14473.1"/>
    <property type="molecule type" value="Genomic_DNA"/>
</dbReference>
<dbReference type="GO" id="GO:0030639">
    <property type="term" value="P:polyketide biosynthetic process"/>
    <property type="evidence" value="ECO:0007669"/>
    <property type="project" value="InterPro"/>
</dbReference>
<dbReference type="InterPro" id="IPR006765">
    <property type="entry name" value="Polyketide_synth_cyclase"/>
</dbReference>
<dbReference type="Gene3D" id="3.30.70.1090">
    <property type="entry name" value="Dimeric alpha+beta barrel"/>
    <property type="match status" value="1"/>
</dbReference>
<reference evidence="3" key="1">
    <citation type="submission" date="2016-06" db="EMBL/GenBank/DDBJ databases">
        <authorList>
            <person name="Varghese N."/>
            <person name="Submissions Spin"/>
        </authorList>
    </citation>
    <scope>NUCLEOTIDE SEQUENCE [LARGE SCALE GENOMIC DNA]</scope>
    <source>
        <strain evidence="3">DSM 45160</strain>
    </source>
</reference>
<dbReference type="SUPFAM" id="SSF54909">
    <property type="entry name" value="Dimeric alpha+beta barrel"/>
    <property type="match status" value="1"/>
</dbReference>
<organism evidence="2 3">
    <name type="scientific">Micromonospora chokoriensis</name>
    <dbReference type="NCBI Taxonomy" id="356851"/>
    <lineage>
        <taxon>Bacteria</taxon>
        <taxon>Bacillati</taxon>
        <taxon>Actinomycetota</taxon>
        <taxon>Actinomycetes</taxon>
        <taxon>Micromonosporales</taxon>
        <taxon>Micromonosporaceae</taxon>
        <taxon>Micromonospora</taxon>
    </lineage>
</organism>
<evidence type="ECO:0000313" key="2">
    <source>
        <dbReference type="EMBL" id="SCF14473.1"/>
    </source>
</evidence>
<proteinExistence type="predicted"/>
<gene>
    <name evidence="2" type="ORF">GA0070612_4174</name>
</gene>
<dbReference type="AlphaFoldDB" id="A0A1C4Y191"/>
<dbReference type="InterPro" id="IPR038474">
    <property type="entry name" value="Polyketide_synth_cyclase_sf"/>
</dbReference>
<keyword evidence="3" id="KW-1185">Reference proteome</keyword>